<dbReference type="OrthoDB" id="2593527at2759"/>
<dbReference type="InterPro" id="IPR002716">
    <property type="entry name" value="PIN_dom"/>
</dbReference>
<feature type="compositionally biased region" description="Basic and acidic residues" evidence="1">
    <location>
        <begin position="487"/>
        <end position="498"/>
    </location>
</feature>
<feature type="compositionally biased region" description="Basic and acidic residues" evidence="1">
    <location>
        <begin position="424"/>
        <end position="446"/>
    </location>
</feature>
<feature type="compositionally biased region" description="Basic and acidic residues" evidence="1">
    <location>
        <begin position="90"/>
        <end position="101"/>
    </location>
</feature>
<dbReference type="AlphaFoldDB" id="A0A8K0JF43"/>
<feature type="region of interest" description="Disordered" evidence="1">
    <location>
        <begin position="421"/>
        <end position="549"/>
    </location>
</feature>
<evidence type="ECO:0000313" key="4">
    <source>
        <dbReference type="Proteomes" id="UP000812966"/>
    </source>
</evidence>
<dbReference type="Gene3D" id="3.40.50.1010">
    <property type="entry name" value="5'-nuclease"/>
    <property type="match status" value="1"/>
</dbReference>
<feature type="region of interest" description="Disordered" evidence="1">
    <location>
        <begin position="382"/>
        <end position="408"/>
    </location>
</feature>
<feature type="domain" description="PIN" evidence="2">
    <location>
        <begin position="104"/>
        <end position="173"/>
    </location>
</feature>
<dbReference type="EMBL" id="JABELV010000199">
    <property type="protein sequence ID" value="KAG7528195.1"/>
    <property type="molecule type" value="Genomic_DNA"/>
</dbReference>
<feature type="compositionally biased region" description="Basic and acidic residues" evidence="1">
    <location>
        <begin position="327"/>
        <end position="342"/>
    </location>
</feature>
<reference evidence="3" key="1">
    <citation type="submission" date="2020-04" db="EMBL/GenBank/DDBJ databases">
        <title>Analysis of mating type loci in Filobasidium floriforme.</title>
        <authorList>
            <person name="Nowrousian M."/>
        </authorList>
    </citation>
    <scope>NUCLEOTIDE SEQUENCE</scope>
    <source>
        <strain evidence="3">CBS 6242</strain>
    </source>
</reference>
<evidence type="ECO:0000256" key="1">
    <source>
        <dbReference type="SAM" id="MobiDB-lite"/>
    </source>
</evidence>
<dbReference type="Proteomes" id="UP000812966">
    <property type="component" value="Unassembled WGS sequence"/>
</dbReference>
<name>A0A8K0JF43_9TREE</name>
<sequence length="549" mass="59257">MATESQEDKLARQARLSKALSAAYISHQITQLEDKVQGGEAGKRSGSPSTNRRGGRGGQRGGHRDGRGGSGGAGRGRDRERGRGGQGRGGPDRDRCREQQSRRVVLDTSALLFALPRVRNLIKNQAEVVVPLEALNTLDLLKKSMHSLSVKARQATRFIEDAQEKTRDQARQEGNLDDFEPGEFRQGLWIQDELETDNNLGWEPLAEIRADQDDGVGIGDDAHDPQGEEAMPNFVASTLQCASYFRHVWEFPEEAPILVICPETQNTMEDGVKEEEASHIVRFGDRARGHAMKQWAEIMGIGCLDFTVAPAVQGRDHKGGNGQGRENGSRNDGKANVKRDGTAVDGSGHGSQSGRPATRIPASAGQSAQPIKLLRPEVSAIRPQSPVPPASPQKQSSSPARGGGLTKEALERSQAILEAQEMEDAARRREASEMHRVQNEQRRGLERSTPGLIVRPAAAGGAPISLLTRPRAQDARGSPGGHGRAPAKMDKDGIKLLRPDPNQPVAVLPRQPSRGSAKANGKSGNPPQAKSVAQAKERAPPFVLLQRPK</sequence>
<feature type="region of interest" description="Disordered" evidence="1">
    <location>
        <begin position="29"/>
        <end position="101"/>
    </location>
</feature>
<evidence type="ECO:0000259" key="2">
    <source>
        <dbReference type="Pfam" id="PF13638"/>
    </source>
</evidence>
<protein>
    <recommendedName>
        <fullName evidence="2">PIN domain-containing protein</fullName>
    </recommendedName>
</protein>
<comment type="caution">
    <text evidence="3">The sequence shown here is derived from an EMBL/GenBank/DDBJ whole genome shotgun (WGS) entry which is preliminary data.</text>
</comment>
<feature type="region of interest" description="Disordered" evidence="1">
    <location>
        <begin position="314"/>
        <end position="369"/>
    </location>
</feature>
<evidence type="ECO:0000313" key="3">
    <source>
        <dbReference type="EMBL" id="KAG7528195.1"/>
    </source>
</evidence>
<accession>A0A8K0JF43</accession>
<organism evidence="3 4">
    <name type="scientific">Filobasidium floriforme</name>
    <dbReference type="NCBI Taxonomy" id="5210"/>
    <lineage>
        <taxon>Eukaryota</taxon>
        <taxon>Fungi</taxon>
        <taxon>Dikarya</taxon>
        <taxon>Basidiomycota</taxon>
        <taxon>Agaricomycotina</taxon>
        <taxon>Tremellomycetes</taxon>
        <taxon>Filobasidiales</taxon>
        <taxon>Filobasidiaceae</taxon>
        <taxon>Filobasidium</taxon>
    </lineage>
</organism>
<feature type="compositionally biased region" description="Basic and acidic residues" evidence="1">
    <location>
        <begin position="32"/>
        <end position="43"/>
    </location>
</feature>
<keyword evidence="4" id="KW-1185">Reference proteome</keyword>
<gene>
    <name evidence="3" type="ORF">FFLO_06339</name>
</gene>
<proteinExistence type="predicted"/>
<dbReference type="Pfam" id="PF13638">
    <property type="entry name" value="PIN_4"/>
    <property type="match status" value="1"/>
</dbReference>